<evidence type="ECO:0000313" key="4">
    <source>
        <dbReference type="Proteomes" id="UP000013776"/>
    </source>
</evidence>
<proteinExistence type="predicted"/>
<feature type="transmembrane region" description="Helical" evidence="2">
    <location>
        <begin position="214"/>
        <end position="236"/>
    </location>
</feature>
<evidence type="ECO:0000256" key="1">
    <source>
        <dbReference type="SAM" id="MobiDB-lite"/>
    </source>
</evidence>
<organism evidence="3 4">
    <name type="scientific">Taphrina deformans (strain PYCC 5710 / ATCC 11124 / CBS 356.35 / IMI 108563 / JCM 9778 / NBRC 8474)</name>
    <name type="common">Peach leaf curl fungus</name>
    <name type="synonym">Lalaria deformans</name>
    <dbReference type="NCBI Taxonomy" id="1097556"/>
    <lineage>
        <taxon>Eukaryota</taxon>
        <taxon>Fungi</taxon>
        <taxon>Dikarya</taxon>
        <taxon>Ascomycota</taxon>
        <taxon>Taphrinomycotina</taxon>
        <taxon>Taphrinomycetes</taxon>
        <taxon>Taphrinales</taxon>
        <taxon>Taphrinaceae</taxon>
        <taxon>Taphrina</taxon>
    </lineage>
</organism>
<sequence>MLKISHQTRVNLRGAASNLKDSFPDQPEEQTDRVLVSEAQPQESFKSSVQNNNLLLLSDDEDEDKPADEEVDTMDWQPQQDNSRPNGTSPFTNTATSSGSIPRMFPQPVFAQPREQYFSSNPAHRSPFQLMPSTKSEPMRLAKQRFFAPERPTGLENLFSAAVTLDDEPLLVRSIKSVQRTPTAAAWSSLVFSMALFVPLVLGHPEIMAVSGTVILLMDAYFGLLPRVALASVLLWPLTWAITRALLHYNSGLRATFLPASYCTSFALHMGVQGWALYTVLQRRKRQTKRRTGKSKKLL</sequence>
<keyword evidence="2" id="KW-0812">Transmembrane</keyword>
<dbReference type="AlphaFoldDB" id="R4XAT7"/>
<protein>
    <submittedName>
        <fullName evidence="3">Uncharacterized protein</fullName>
    </submittedName>
</protein>
<feature type="transmembrane region" description="Helical" evidence="2">
    <location>
        <begin position="256"/>
        <end position="281"/>
    </location>
</feature>
<evidence type="ECO:0000313" key="3">
    <source>
        <dbReference type="EMBL" id="CCG82649.1"/>
    </source>
</evidence>
<feature type="compositionally biased region" description="Polar residues" evidence="1">
    <location>
        <begin position="1"/>
        <end position="10"/>
    </location>
</feature>
<keyword evidence="2" id="KW-1133">Transmembrane helix</keyword>
<feature type="compositionally biased region" description="Polar residues" evidence="1">
    <location>
        <begin position="39"/>
        <end position="50"/>
    </location>
</feature>
<dbReference type="EMBL" id="CAHR02000094">
    <property type="protein sequence ID" value="CCG82649.1"/>
    <property type="molecule type" value="Genomic_DNA"/>
</dbReference>
<feature type="region of interest" description="Disordered" evidence="1">
    <location>
        <begin position="1"/>
        <end position="106"/>
    </location>
</feature>
<feature type="compositionally biased region" description="Acidic residues" evidence="1">
    <location>
        <begin position="58"/>
        <end position="73"/>
    </location>
</feature>
<evidence type="ECO:0000256" key="2">
    <source>
        <dbReference type="SAM" id="Phobius"/>
    </source>
</evidence>
<gene>
    <name evidence="3" type="ORF">TAPDE_002743</name>
</gene>
<comment type="caution">
    <text evidence="3">The sequence shown here is derived from an EMBL/GenBank/DDBJ whole genome shotgun (WGS) entry which is preliminary data.</text>
</comment>
<keyword evidence="2" id="KW-0472">Membrane</keyword>
<name>R4XAT7_TAPDE</name>
<reference evidence="3 4" key="1">
    <citation type="journal article" date="2013" name="MBio">
        <title>Genome sequencing of the plant pathogen Taphrina deformans, the causal agent of peach leaf curl.</title>
        <authorList>
            <person name="Cisse O.H."/>
            <person name="Almeida J.M.G.C.F."/>
            <person name="Fonseca A."/>
            <person name="Kumar A.A."/>
            <person name="Salojaervi J."/>
            <person name="Overmyer K."/>
            <person name="Hauser P.M."/>
            <person name="Pagni M."/>
        </authorList>
    </citation>
    <scope>NUCLEOTIDE SEQUENCE [LARGE SCALE GENOMIC DNA]</scope>
    <source>
        <strain evidence="4">PYCC 5710 / ATCC 11124 / CBS 356.35 / IMI 108563 / JCM 9778 / NBRC 8474</strain>
    </source>
</reference>
<dbReference type="Proteomes" id="UP000013776">
    <property type="component" value="Unassembled WGS sequence"/>
</dbReference>
<dbReference type="OrthoDB" id="5966927at2759"/>
<feature type="compositionally biased region" description="Polar residues" evidence="1">
    <location>
        <begin position="76"/>
        <end position="100"/>
    </location>
</feature>
<accession>R4XAT7</accession>
<dbReference type="VEuPathDB" id="FungiDB:TAPDE_002743"/>
<keyword evidence="4" id="KW-1185">Reference proteome</keyword>